<feature type="domain" description="CBM2" evidence="7">
    <location>
        <begin position="459"/>
        <end position="551"/>
    </location>
</feature>
<evidence type="ECO:0000256" key="4">
    <source>
        <dbReference type="RuleBase" id="RU361188"/>
    </source>
</evidence>
<dbReference type="RefSeq" id="WP_239123220.1">
    <property type="nucleotide sequence ID" value="NZ_BONY01000001.1"/>
</dbReference>
<dbReference type="SUPFAM" id="SSF51011">
    <property type="entry name" value="Glycosyl hydrolase domain"/>
    <property type="match status" value="1"/>
</dbReference>
<dbReference type="InterPro" id="IPR013780">
    <property type="entry name" value="Glyco_hydro_b"/>
</dbReference>
<dbReference type="PROSITE" id="PS51173">
    <property type="entry name" value="CBM2"/>
    <property type="match status" value="1"/>
</dbReference>
<evidence type="ECO:0000256" key="6">
    <source>
        <dbReference type="SAM" id="SignalP"/>
    </source>
</evidence>
<evidence type="ECO:0000313" key="9">
    <source>
        <dbReference type="Proteomes" id="UP000612899"/>
    </source>
</evidence>
<organism evidence="8 9">
    <name type="scientific">Rhizocola hellebori</name>
    <dbReference type="NCBI Taxonomy" id="1392758"/>
    <lineage>
        <taxon>Bacteria</taxon>
        <taxon>Bacillati</taxon>
        <taxon>Actinomycetota</taxon>
        <taxon>Actinomycetes</taxon>
        <taxon>Micromonosporales</taxon>
        <taxon>Micromonosporaceae</taxon>
        <taxon>Rhizocola</taxon>
    </lineage>
</organism>
<evidence type="ECO:0000313" key="8">
    <source>
        <dbReference type="EMBL" id="GIH02311.1"/>
    </source>
</evidence>
<dbReference type="InterPro" id="IPR001919">
    <property type="entry name" value="CBD2"/>
</dbReference>
<dbReference type="Gene3D" id="3.20.20.80">
    <property type="entry name" value="Glycosidases"/>
    <property type="match status" value="1"/>
</dbReference>
<dbReference type="InterPro" id="IPR033453">
    <property type="entry name" value="Glyco_hydro_30_TIM-barrel"/>
</dbReference>
<accession>A0A8J3Q299</accession>
<dbReference type="InterPro" id="IPR001139">
    <property type="entry name" value="Glyco_hydro_30"/>
</dbReference>
<dbReference type="PANTHER" id="PTHR11069">
    <property type="entry name" value="GLUCOSYLCERAMIDASE"/>
    <property type="match status" value="1"/>
</dbReference>
<evidence type="ECO:0000256" key="5">
    <source>
        <dbReference type="SAM" id="MobiDB-lite"/>
    </source>
</evidence>
<dbReference type="SUPFAM" id="SSF51445">
    <property type="entry name" value="(Trans)glycosidases"/>
    <property type="match status" value="1"/>
</dbReference>
<dbReference type="InterPro" id="IPR008965">
    <property type="entry name" value="CBM2/CBM3_carb-bd_dom_sf"/>
</dbReference>
<dbReference type="GO" id="GO:0004348">
    <property type="term" value="F:glucosylceramidase activity"/>
    <property type="evidence" value="ECO:0007669"/>
    <property type="project" value="InterPro"/>
</dbReference>
<dbReference type="SMART" id="SM00637">
    <property type="entry name" value="CBD_II"/>
    <property type="match status" value="1"/>
</dbReference>
<dbReference type="AlphaFoldDB" id="A0A8J3Q299"/>
<name>A0A8J3Q299_9ACTN</name>
<dbReference type="GO" id="GO:0005975">
    <property type="term" value="P:carbohydrate metabolic process"/>
    <property type="evidence" value="ECO:0007669"/>
    <property type="project" value="InterPro"/>
</dbReference>
<feature type="chain" id="PRO_5035252130" description="CBM2 domain-containing protein" evidence="6">
    <location>
        <begin position="31"/>
        <end position="551"/>
    </location>
</feature>
<keyword evidence="3 4" id="KW-0378">Hydrolase</keyword>
<keyword evidence="2 6" id="KW-0732">Signal</keyword>
<dbReference type="SUPFAM" id="SSF49384">
    <property type="entry name" value="Carbohydrate-binding domain"/>
    <property type="match status" value="1"/>
</dbReference>
<dbReference type="GO" id="GO:0030247">
    <property type="term" value="F:polysaccharide binding"/>
    <property type="evidence" value="ECO:0007669"/>
    <property type="project" value="UniProtKB-UniRule"/>
</dbReference>
<dbReference type="PANTHER" id="PTHR11069:SF38">
    <property type="entry name" value="GLUCURONOXYLANASE XYNC"/>
    <property type="match status" value="1"/>
</dbReference>
<evidence type="ECO:0000256" key="2">
    <source>
        <dbReference type="ARBA" id="ARBA00022729"/>
    </source>
</evidence>
<dbReference type="InterPro" id="IPR017853">
    <property type="entry name" value="GH"/>
</dbReference>
<feature type="signal peptide" evidence="6">
    <location>
        <begin position="1"/>
        <end position="30"/>
    </location>
</feature>
<sequence length="551" mass="59382">MKKSRIFLTATAVAVVTMAASALTALPLQAATPDITVNTATTFQTIDGFGAATPIFNGSGSPWTTSETQTLVGTGEGQLGLSIVRTVISPVSSEWSLYADSLRTAKSTSSDVKILASPWTAPASFKTNNSRTDGGKLRTDFYDDYAAHLNSYVQFMRQQGVTIDVTSVQNEPDWHPNYDSMDWTGTEMRDWVRSQGANVQNTRLLVGESLRFNRAYTDPTLQDATARNNIGYVGGHLYDAENSGNLSAYPLAAQNGKNQWMTEWNLHAADGAGSNIWGNPSNQTVWNETLDDIMRTVHRSMEANWSAYIWWYGRRFYSFIGDGDTQFGTTKGAVLRRGQAFSQYAKYVRPGDRRVALTKSSRTSPLEVTAYQGRDKITLVILNRSNSAISNAVIQTPQNIASAQYIATSQNLGAAAQPVTLGSGQATVNIPARSISTITITQGTAPTASPSPSASPSASPSPGGNCTVTMRDGTRWADRFNTEVTVTGTNNWTVVLTLASVQRFSSAWNATATVNGTTITLRPNGNGNVFGITTLANGNFTRPQTQSCTAT</sequence>
<proteinExistence type="inferred from homology"/>
<feature type="region of interest" description="Disordered" evidence="5">
    <location>
        <begin position="442"/>
        <end position="469"/>
    </location>
</feature>
<reference evidence="8" key="1">
    <citation type="submission" date="2021-01" db="EMBL/GenBank/DDBJ databases">
        <title>Whole genome shotgun sequence of Rhizocola hellebori NBRC 109834.</title>
        <authorList>
            <person name="Komaki H."/>
            <person name="Tamura T."/>
        </authorList>
    </citation>
    <scope>NUCLEOTIDE SEQUENCE</scope>
    <source>
        <strain evidence="8">NBRC 109834</strain>
    </source>
</reference>
<feature type="compositionally biased region" description="Low complexity" evidence="5">
    <location>
        <begin position="444"/>
        <end position="462"/>
    </location>
</feature>
<dbReference type="GO" id="GO:0006665">
    <property type="term" value="P:sphingolipid metabolic process"/>
    <property type="evidence" value="ECO:0007669"/>
    <property type="project" value="InterPro"/>
</dbReference>
<evidence type="ECO:0000256" key="3">
    <source>
        <dbReference type="ARBA" id="ARBA00022801"/>
    </source>
</evidence>
<dbReference type="Gene3D" id="2.60.40.1180">
    <property type="entry name" value="Golgi alpha-mannosidase II"/>
    <property type="match status" value="1"/>
</dbReference>
<dbReference type="Proteomes" id="UP000612899">
    <property type="component" value="Unassembled WGS sequence"/>
</dbReference>
<dbReference type="Gene3D" id="2.60.40.290">
    <property type="match status" value="1"/>
</dbReference>
<dbReference type="EMBL" id="BONY01000001">
    <property type="protein sequence ID" value="GIH02311.1"/>
    <property type="molecule type" value="Genomic_DNA"/>
</dbReference>
<dbReference type="GO" id="GO:0016020">
    <property type="term" value="C:membrane"/>
    <property type="evidence" value="ECO:0007669"/>
    <property type="project" value="GOC"/>
</dbReference>
<keyword evidence="9" id="KW-1185">Reference proteome</keyword>
<gene>
    <name evidence="8" type="ORF">Rhe02_03780</name>
</gene>
<comment type="caution">
    <text evidence="8">The sequence shown here is derived from an EMBL/GenBank/DDBJ whole genome shotgun (WGS) entry which is preliminary data.</text>
</comment>
<dbReference type="Pfam" id="PF02055">
    <property type="entry name" value="Glyco_hydro_30"/>
    <property type="match status" value="1"/>
</dbReference>
<protein>
    <recommendedName>
        <fullName evidence="7">CBM2 domain-containing protein</fullName>
    </recommendedName>
</protein>
<keyword evidence="4" id="KW-0326">Glycosidase</keyword>
<comment type="similarity">
    <text evidence="1 4">Belongs to the glycosyl hydrolase 30 family.</text>
</comment>
<dbReference type="InterPro" id="IPR012291">
    <property type="entry name" value="CBM2_carb-bd_dom_sf"/>
</dbReference>
<evidence type="ECO:0000256" key="1">
    <source>
        <dbReference type="ARBA" id="ARBA00005382"/>
    </source>
</evidence>
<evidence type="ECO:0000259" key="7">
    <source>
        <dbReference type="PROSITE" id="PS51173"/>
    </source>
</evidence>